<sequence>MMDGLYESLNCYRGRQSLPAEQNRIECHLVFQLPEIVSLIMQFLPNHQTSRRKCLPNNKQRLQWIYPCLFVNRLWHDCAARIMYQMAIFEDGTLADFASFAAVCGTNANADHPRPLALQHPVQRLLSDQRRNVYRRSLRTLAVRRLKDKGHVATLEKMGAHMVHLEKLEVYICDPVSNATIEPFVRPSLTELTLAGCARVDDDLLLQVAATCPNLQHLDVRACSSVSDVSISAIAHACSNLRHLNVGRVRDHDLITSRSISLVARLTRVSVVGFAGCAITDDCMLLLARLRCHDIERVSINHCPRLTNRTLRAFMYYCNKLTVFEMKECHSMDDWEAVAKLVERQVLLTLCQQQNRACAEWAKRHGRKLNVKAPIK</sequence>
<feature type="domain" description="F-box/LRR-repeat protein 15-like leucin rich repeat" evidence="1">
    <location>
        <begin position="137"/>
        <end position="334"/>
    </location>
</feature>
<dbReference type="AlphaFoldDB" id="A0A068S1T9"/>
<dbReference type="PANTHER" id="PTHR13318">
    <property type="entry name" value="PARTNER OF PAIRED, ISOFORM B-RELATED"/>
    <property type="match status" value="1"/>
</dbReference>
<dbReference type="InterPro" id="IPR057207">
    <property type="entry name" value="FBXL15_LRR"/>
</dbReference>
<dbReference type="GO" id="GO:0031146">
    <property type="term" value="P:SCF-dependent proteasomal ubiquitin-dependent protein catabolic process"/>
    <property type="evidence" value="ECO:0007669"/>
    <property type="project" value="TreeGrafter"/>
</dbReference>
<reference evidence="2" key="1">
    <citation type="submission" date="2013-08" db="EMBL/GenBank/DDBJ databases">
        <title>Gene expansion shapes genome architecture in the human pathogen Lichtheimia corymbifera: an evolutionary genomics analysis in the ancient terrestrial Mucorales (Mucoromycotina).</title>
        <authorList>
            <person name="Schwartze V.U."/>
            <person name="Winter S."/>
            <person name="Shelest E."/>
            <person name="Marcet-Houben M."/>
            <person name="Horn F."/>
            <person name="Wehner S."/>
            <person name="Hoffmann K."/>
            <person name="Riege K."/>
            <person name="Sammeth M."/>
            <person name="Nowrousian M."/>
            <person name="Valiante V."/>
            <person name="Linde J."/>
            <person name="Jacobsen I.D."/>
            <person name="Marz M."/>
            <person name="Brakhage A.A."/>
            <person name="Gabaldon T."/>
            <person name="Bocker S."/>
            <person name="Voigt K."/>
        </authorList>
    </citation>
    <scope>NUCLEOTIDE SEQUENCE [LARGE SCALE GENOMIC DNA]</scope>
    <source>
        <strain evidence="2">FSU 9682</strain>
    </source>
</reference>
<dbReference type="VEuPathDB" id="FungiDB:LCOR_06926.1"/>
<dbReference type="InterPro" id="IPR032675">
    <property type="entry name" value="LRR_dom_sf"/>
</dbReference>
<dbReference type="STRING" id="1263082.A0A068S1T9"/>
<dbReference type="SMART" id="SM00367">
    <property type="entry name" value="LRR_CC"/>
    <property type="match status" value="5"/>
</dbReference>
<dbReference type="GO" id="GO:0019005">
    <property type="term" value="C:SCF ubiquitin ligase complex"/>
    <property type="evidence" value="ECO:0007669"/>
    <property type="project" value="TreeGrafter"/>
</dbReference>
<proteinExistence type="predicted"/>
<keyword evidence="3" id="KW-1185">Reference proteome</keyword>
<organism evidence="2 3">
    <name type="scientific">Lichtheimia corymbifera JMRC:FSU:9682</name>
    <dbReference type="NCBI Taxonomy" id="1263082"/>
    <lineage>
        <taxon>Eukaryota</taxon>
        <taxon>Fungi</taxon>
        <taxon>Fungi incertae sedis</taxon>
        <taxon>Mucoromycota</taxon>
        <taxon>Mucoromycotina</taxon>
        <taxon>Mucoromycetes</taxon>
        <taxon>Mucorales</taxon>
        <taxon>Lichtheimiaceae</taxon>
        <taxon>Lichtheimia</taxon>
    </lineage>
</organism>
<gene>
    <name evidence="2" type="ORF">LCOR_06926.1</name>
</gene>
<protein>
    <recommendedName>
        <fullName evidence="1">F-box/LRR-repeat protein 15-like leucin rich repeat domain-containing protein</fullName>
    </recommendedName>
</protein>
<dbReference type="PANTHER" id="PTHR13318:SF95">
    <property type="entry name" value="F-BOX PROTEIN YLR352W"/>
    <property type="match status" value="1"/>
</dbReference>
<dbReference type="Pfam" id="PF25372">
    <property type="entry name" value="DUF7885"/>
    <property type="match status" value="1"/>
</dbReference>
<evidence type="ECO:0000313" key="3">
    <source>
        <dbReference type="Proteomes" id="UP000027586"/>
    </source>
</evidence>
<accession>A0A068S1T9</accession>
<comment type="caution">
    <text evidence="2">The sequence shown here is derived from an EMBL/GenBank/DDBJ whole genome shotgun (WGS) entry which is preliminary data.</text>
</comment>
<dbReference type="EMBL" id="CBTN010000033">
    <property type="protein sequence ID" value="CDH55817.1"/>
    <property type="molecule type" value="Genomic_DNA"/>
</dbReference>
<dbReference type="OrthoDB" id="550575at2759"/>
<dbReference type="SUPFAM" id="SSF52047">
    <property type="entry name" value="RNI-like"/>
    <property type="match status" value="1"/>
</dbReference>
<dbReference type="InterPro" id="IPR006553">
    <property type="entry name" value="Leu-rich_rpt_Cys-con_subtyp"/>
</dbReference>
<name>A0A068S1T9_9FUNG</name>
<dbReference type="Gene3D" id="3.80.10.10">
    <property type="entry name" value="Ribonuclease Inhibitor"/>
    <property type="match status" value="2"/>
</dbReference>
<evidence type="ECO:0000259" key="1">
    <source>
        <dbReference type="Pfam" id="PF25372"/>
    </source>
</evidence>
<evidence type="ECO:0000313" key="2">
    <source>
        <dbReference type="EMBL" id="CDH55817.1"/>
    </source>
</evidence>
<dbReference type="Proteomes" id="UP000027586">
    <property type="component" value="Unassembled WGS sequence"/>
</dbReference>